<dbReference type="EMBL" id="BSUO01000001">
    <property type="protein sequence ID" value="GMA41934.1"/>
    <property type="molecule type" value="Genomic_DNA"/>
</dbReference>
<protein>
    <recommendedName>
        <fullName evidence="1">Alpha/beta hydrolase fold-3 domain-containing protein</fullName>
    </recommendedName>
</protein>
<dbReference type="Gene3D" id="3.40.50.1820">
    <property type="entry name" value="alpha/beta hydrolase"/>
    <property type="match status" value="1"/>
</dbReference>
<organism evidence="2 3">
    <name type="scientific">Mobilicoccus caccae</name>
    <dbReference type="NCBI Taxonomy" id="1859295"/>
    <lineage>
        <taxon>Bacteria</taxon>
        <taxon>Bacillati</taxon>
        <taxon>Actinomycetota</taxon>
        <taxon>Actinomycetes</taxon>
        <taxon>Micrococcales</taxon>
        <taxon>Dermatophilaceae</taxon>
        <taxon>Mobilicoccus</taxon>
    </lineage>
</organism>
<dbReference type="InterPro" id="IPR029058">
    <property type="entry name" value="AB_hydrolase_fold"/>
</dbReference>
<feature type="domain" description="Alpha/beta hydrolase fold-3" evidence="1">
    <location>
        <begin position="23"/>
        <end position="127"/>
    </location>
</feature>
<dbReference type="InterPro" id="IPR013094">
    <property type="entry name" value="AB_hydrolase_3"/>
</dbReference>
<sequence length="155" mass="17704">MTLSPDPGRRIRMKDVLPTRRFVQALVYPMLDDRTVLRERGEARHLVWTPEQNRDGWSLFLGHPVTQVEDRPYASAARREDLSGLPPAWIGVGAIDLFHDEDVEYARRLREAGVEVELVVVDGMPHASDYLQWVPSMRDFRDSLRAALGRAVGSR</sequence>
<dbReference type="Proteomes" id="UP001157126">
    <property type="component" value="Unassembled WGS sequence"/>
</dbReference>
<keyword evidence="3" id="KW-1185">Reference proteome</keyword>
<dbReference type="SUPFAM" id="SSF53474">
    <property type="entry name" value="alpha/beta-Hydrolases"/>
    <property type="match status" value="1"/>
</dbReference>
<evidence type="ECO:0000313" key="3">
    <source>
        <dbReference type="Proteomes" id="UP001157126"/>
    </source>
</evidence>
<name>A0ABQ6IVG7_9MICO</name>
<reference evidence="3" key="1">
    <citation type="journal article" date="2019" name="Int. J. Syst. Evol. Microbiol.">
        <title>The Global Catalogue of Microorganisms (GCM) 10K type strain sequencing project: providing services to taxonomists for standard genome sequencing and annotation.</title>
        <authorList>
            <consortium name="The Broad Institute Genomics Platform"/>
            <consortium name="The Broad Institute Genome Sequencing Center for Infectious Disease"/>
            <person name="Wu L."/>
            <person name="Ma J."/>
        </authorList>
    </citation>
    <scope>NUCLEOTIDE SEQUENCE [LARGE SCALE GENOMIC DNA]</scope>
    <source>
        <strain evidence="3">NBRC 113072</strain>
    </source>
</reference>
<gene>
    <name evidence="2" type="ORF">GCM10025883_39790</name>
</gene>
<evidence type="ECO:0000313" key="2">
    <source>
        <dbReference type="EMBL" id="GMA41934.1"/>
    </source>
</evidence>
<evidence type="ECO:0000259" key="1">
    <source>
        <dbReference type="Pfam" id="PF07859"/>
    </source>
</evidence>
<proteinExistence type="predicted"/>
<comment type="caution">
    <text evidence="2">The sequence shown here is derived from an EMBL/GenBank/DDBJ whole genome shotgun (WGS) entry which is preliminary data.</text>
</comment>
<dbReference type="Pfam" id="PF07859">
    <property type="entry name" value="Abhydrolase_3"/>
    <property type="match status" value="1"/>
</dbReference>
<accession>A0ABQ6IVG7</accession>